<evidence type="ECO:0000256" key="3">
    <source>
        <dbReference type="ARBA" id="ARBA00022777"/>
    </source>
</evidence>
<reference evidence="7" key="1">
    <citation type="journal article" date="2019" name="Int. J. Syst. Evol. Microbiol.">
        <title>The Global Catalogue of Microorganisms (GCM) 10K type strain sequencing project: providing services to taxonomists for standard genome sequencing and annotation.</title>
        <authorList>
            <consortium name="The Broad Institute Genomics Platform"/>
            <consortium name="The Broad Institute Genome Sequencing Center for Infectious Disease"/>
            <person name="Wu L."/>
            <person name="Ma J."/>
        </authorList>
    </citation>
    <scope>NUCLEOTIDE SEQUENCE [LARGE SCALE GENOMIC DNA]</scope>
    <source>
        <strain evidence="7">JCM 17442</strain>
    </source>
</reference>
<keyword evidence="3" id="KW-0418">Kinase</keyword>
<evidence type="ECO:0000259" key="5">
    <source>
        <dbReference type="Pfam" id="PF13657"/>
    </source>
</evidence>
<accession>A0ABP8DYK5</accession>
<comment type="similarity">
    <text evidence="1">Belongs to the HipA Ser/Thr kinase family.</text>
</comment>
<evidence type="ECO:0000256" key="2">
    <source>
        <dbReference type="ARBA" id="ARBA00022679"/>
    </source>
</evidence>
<dbReference type="Pfam" id="PF13657">
    <property type="entry name" value="Couple_hipA"/>
    <property type="match status" value="1"/>
</dbReference>
<dbReference type="PANTHER" id="PTHR37419:SF8">
    <property type="entry name" value="TOXIN YJJJ"/>
    <property type="match status" value="1"/>
</dbReference>
<evidence type="ECO:0000256" key="1">
    <source>
        <dbReference type="ARBA" id="ARBA00010164"/>
    </source>
</evidence>
<sequence length="428" mass="47072">MAYTPVAAVEVTAWGLRVGAVAPDPRLGAYVFEYYPDWIARGIELAPLEMPLSRRRHVFPSLPEATFHRLPAMLADALPDDFGNAIIDAWLARQGIRRGDVTPLDRLAYMSNRAMGALEFRPSRGPRQRVTSAVEMSDLVEGARSVLDERFAGDRETEAAIQSLIQVGTSAGGARAKAVIAWNRDTGEIRSGQLPAADGFEFWLLKLDGVGRDAELGSGGGYGRVEYAYSLMAKAAGIDMTECRLLEENGRAHFMTRRYDRGGPEGKVHALTLCGLTQLDFRQRQTHDYSQYFEAIDRLGLGADAREQAFRRMVFNVLAANCDDHSKNESFLLAGPSAPWALAPAYDITYAYNPAGQWTYQHLMSVDGRFRDIGRADVMAVADRHLVPRARAVVDEVREAVAGWRGFADQAGIARTAADAMAEAMPGW</sequence>
<dbReference type="InterPro" id="IPR012893">
    <property type="entry name" value="HipA-like_C"/>
</dbReference>
<dbReference type="InterPro" id="IPR017508">
    <property type="entry name" value="HipA_N1"/>
</dbReference>
<organism evidence="6 7">
    <name type="scientific">Frondihabitans peucedani</name>
    <dbReference type="NCBI Taxonomy" id="598626"/>
    <lineage>
        <taxon>Bacteria</taxon>
        <taxon>Bacillati</taxon>
        <taxon>Actinomycetota</taxon>
        <taxon>Actinomycetes</taxon>
        <taxon>Micrococcales</taxon>
        <taxon>Microbacteriaceae</taxon>
        <taxon>Frondihabitans</taxon>
    </lineage>
</organism>
<evidence type="ECO:0000313" key="7">
    <source>
        <dbReference type="Proteomes" id="UP001501594"/>
    </source>
</evidence>
<evidence type="ECO:0000313" key="6">
    <source>
        <dbReference type="EMBL" id="GAA4264994.1"/>
    </source>
</evidence>
<evidence type="ECO:0000259" key="4">
    <source>
        <dbReference type="Pfam" id="PF07804"/>
    </source>
</evidence>
<keyword evidence="7" id="KW-1185">Reference proteome</keyword>
<feature type="domain" description="HipA-like C-terminal" evidence="4">
    <location>
        <begin position="169"/>
        <end position="403"/>
    </location>
</feature>
<protein>
    <submittedName>
        <fullName evidence="6">Type II toxin-antitoxin system HipA family toxin</fullName>
    </submittedName>
</protein>
<proteinExistence type="inferred from homology"/>
<dbReference type="PANTHER" id="PTHR37419">
    <property type="entry name" value="SERINE/THREONINE-PROTEIN KINASE TOXIN HIPA"/>
    <property type="match status" value="1"/>
</dbReference>
<dbReference type="RefSeq" id="WP_344793553.1">
    <property type="nucleotide sequence ID" value="NZ_BAABAU010000001.1"/>
</dbReference>
<dbReference type="EMBL" id="BAABAU010000001">
    <property type="protein sequence ID" value="GAA4264994.1"/>
    <property type="molecule type" value="Genomic_DNA"/>
</dbReference>
<dbReference type="Proteomes" id="UP001501594">
    <property type="component" value="Unassembled WGS sequence"/>
</dbReference>
<comment type="caution">
    <text evidence="6">The sequence shown here is derived from an EMBL/GenBank/DDBJ whole genome shotgun (WGS) entry which is preliminary data.</text>
</comment>
<feature type="domain" description="HipA N-terminal subdomain 1" evidence="5">
    <location>
        <begin position="10"/>
        <end position="120"/>
    </location>
</feature>
<dbReference type="Pfam" id="PF07804">
    <property type="entry name" value="HipA_C"/>
    <property type="match status" value="1"/>
</dbReference>
<name>A0ABP8DYK5_9MICO</name>
<dbReference type="InterPro" id="IPR052028">
    <property type="entry name" value="HipA_Ser/Thr_kinase"/>
</dbReference>
<gene>
    <name evidence="6" type="ORF">GCM10022256_06060</name>
</gene>
<keyword evidence="2" id="KW-0808">Transferase</keyword>